<feature type="domain" description="Major facilitator superfamily (MFS) profile" evidence="7">
    <location>
        <begin position="32"/>
        <end position="416"/>
    </location>
</feature>
<evidence type="ECO:0000256" key="6">
    <source>
        <dbReference type="SAM" id="Phobius"/>
    </source>
</evidence>
<evidence type="ECO:0000256" key="4">
    <source>
        <dbReference type="ARBA" id="ARBA00023136"/>
    </source>
</evidence>
<keyword evidence="2 6" id="KW-0812">Transmembrane</keyword>
<dbReference type="PANTHER" id="PTHR42910:SF1">
    <property type="entry name" value="MAJOR FACILITATOR SUPERFAMILY (MFS) PROFILE DOMAIN-CONTAINING PROTEIN"/>
    <property type="match status" value="1"/>
</dbReference>
<dbReference type="EMBL" id="JAFFZN010000001">
    <property type="protein sequence ID" value="MBO8184045.1"/>
    <property type="molecule type" value="Genomic_DNA"/>
</dbReference>
<name>A0ABS3WLQ6_9ACTN</name>
<feature type="transmembrane region" description="Helical" evidence="6">
    <location>
        <begin position="101"/>
        <end position="119"/>
    </location>
</feature>
<dbReference type="Gene3D" id="1.20.1250.20">
    <property type="entry name" value="MFS general substrate transporter like domains"/>
    <property type="match status" value="1"/>
</dbReference>
<protein>
    <submittedName>
        <fullName evidence="8">MFS transporter</fullName>
    </submittedName>
</protein>
<keyword evidence="9" id="KW-1185">Reference proteome</keyword>
<feature type="transmembrane region" description="Helical" evidence="6">
    <location>
        <begin position="161"/>
        <end position="181"/>
    </location>
</feature>
<dbReference type="SUPFAM" id="SSF103473">
    <property type="entry name" value="MFS general substrate transporter"/>
    <property type="match status" value="1"/>
</dbReference>
<accession>A0ABS3WLQ6</accession>
<evidence type="ECO:0000256" key="3">
    <source>
        <dbReference type="ARBA" id="ARBA00022989"/>
    </source>
</evidence>
<feature type="region of interest" description="Disordered" evidence="5">
    <location>
        <begin position="1"/>
        <end position="29"/>
    </location>
</feature>
<keyword evidence="3 6" id="KW-1133">Transmembrane helix</keyword>
<feature type="transmembrane region" description="Helical" evidence="6">
    <location>
        <begin position="187"/>
        <end position="204"/>
    </location>
</feature>
<feature type="transmembrane region" description="Helical" evidence="6">
    <location>
        <begin position="64"/>
        <end position="89"/>
    </location>
</feature>
<feature type="transmembrane region" description="Helical" evidence="6">
    <location>
        <begin position="393"/>
        <end position="410"/>
    </location>
</feature>
<dbReference type="InterPro" id="IPR011701">
    <property type="entry name" value="MFS"/>
</dbReference>
<evidence type="ECO:0000259" key="7">
    <source>
        <dbReference type="PROSITE" id="PS50850"/>
    </source>
</evidence>
<feature type="transmembrane region" description="Helical" evidence="6">
    <location>
        <begin position="35"/>
        <end position="52"/>
    </location>
</feature>
<dbReference type="CDD" id="cd17324">
    <property type="entry name" value="MFS_NepI_like"/>
    <property type="match status" value="1"/>
</dbReference>
<dbReference type="RefSeq" id="WP_209262859.1">
    <property type="nucleotide sequence ID" value="NZ_JAFFZN010000001.1"/>
</dbReference>
<feature type="transmembrane region" description="Helical" evidence="6">
    <location>
        <begin position="305"/>
        <end position="322"/>
    </location>
</feature>
<feature type="transmembrane region" description="Helical" evidence="6">
    <location>
        <begin position="244"/>
        <end position="265"/>
    </location>
</feature>
<dbReference type="InterPro" id="IPR036259">
    <property type="entry name" value="MFS_trans_sf"/>
</dbReference>
<comment type="caution">
    <text evidence="8">The sequence shown here is derived from an EMBL/GenBank/DDBJ whole genome shotgun (WGS) entry which is preliminary data.</text>
</comment>
<feature type="transmembrane region" description="Helical" evidence="6">
    <location>
        <begin position="368"/>
        <end position="387"/>
    </location>
</feature>
<reference evidence="8 9" key="1">
    <citation type="submission" date="2021-02" db="EMBL/GenBank/DDBJ databases">
        <title>Streptomyces spirodelae sp. nov., isolated from duckweed.</title>
        <authorList>
            <person name="Saimee Y."/>
            <person name="Duangmal K."/>
        </authorList>
    </citation>
    <scope>NUCLEOTIDE SEQUENCE [LARGE SCALE GENOMIC DNA]</scope>
    <source>
        <strain evidence="8 9">DW4-2</strain>
    </source>
</reference>
<dbReference type="PANTHER" id="PTHR42910">
    <property type="entry name" value="TRANSPORTER SCO4007-RELATED"/>
    <property type="match status" value="1"/>
</dbReference>
<gene>
    <name evidence="8" type="ORF">JW592_00875</name>
</gene>
<dbReference type="PROSITE" id="PS50850">
    <property type="entry name" value="MFS"/>
    <property type="match status" value="1"/>
</dbReference>
<evidence type="ECO:0000256" key="1">
    <source>
        <dbReference type="ARBA" id="ARBA00004651"/>
    </source>
</evidence>
<keyword evidence="4 6" id="KW-0472">Membrane</keyword>
<sequence length="438" mass="43956">MAIQCSGTVGEGGGTDSREARSAPSVSDLSPPARLVPLLALACGSSVATVYFSQPLLVTLGERFALGSGLLGAIVAVTQLGYAVGLLTLVPLGDLFGHRRLITGQLGLLALALLAAGLAPGVWALLGALAVVGLLAVVAQTMVAAAAALSPSGRRGRAVGTVTGGIVTGILLARTAAGLLADLAGWRAVYLASAGVTAVLALLLRRALPLGTTSAGVREVPYGRLVASTVTLFARHPLLRARGALALLVFAAFSTLWSGVAQPLSEPPWSLSHTAIGAFGLAGAAGAVAAGAAGRWNDRGLAQRTTGVGLVLLTLSWLPIALTRQSLWALAVGAVLLDFAVQAVHVTNQTLIHAVRPDAGSRIIGGYMVFYSAGSSLGALGSALAYATAGWPAVTALGASFSLAALLLWMTTCRRGVPGGASAAERPDPADQADPRNG</sequence>
<feature type="transmembrane region" description="Helical" evidence="6">
    <location>
        <begin position="125"/>
        <end position="149"/>
    </location>
</feature>
<evidence type="ECO:0000313" key="8">
    <source>
        <dbReference type="EMBL" id="MBO8184045.1"/>
    </source>
</evidence>
<dbReference type="Pfam" id="PF07690">
    <property type="entry name" value="MFS_1"/>
    <property type="match status" value="1"/>
</dbReference>
<comment type="subcellular location">
    <subcellularLocation>
        <location evidence="1">Cell membrane</location>
        <topology evidence="1">Multi-pass membrane protein</topology>
    </subcellularLocation>
</comment>
<evidence type="ECO:0000256" key="2">
    <source>
        <dbReference type="ARBA" id="ARBA00022692"/>
    </source>
</evidence>
<dbReference type="Proteomes" id="UP001518976">
    <property type="component" value="Unassembled WGS sequence"/>
</dbReference>
<feature type="transmembrane region" description="Helical" evidence="6">
    <location>
        <begin position="328"/>
        <end position="347"/>
    </location>
</feature>
<dbReference type="InterPro" id="IPR020846">
    <property type="entry name" value="MFS_dom"/>
</dbReference>
<evidence type="ECO:0000256" key="5">
    <source>
        <dbReference type="SAM" id="MobiDB-lite"/>
    </source>
</evidence>
<proteinExistence type="predicted"/>
<evidence type="ECO:0000313" key="9">
    <source>
        <dbReference type="Proteomes" id="UP001518976"/>
    </source>
</evidence>
<feature type="transmembrane region" description="Helical" evidence="6">
    <location>
        <begin position="271"/>
        <end position="293"/>
    </location>
</feature>
<organism evidence="8 9">
    <name type="scientific">Streptomyces spirodelae</name>
    <dbReference type="NCBI Taxonomy" id="2812904"/>
    <lineage>
        <taxon>Bacteria</taxon>
        <taxon>Bacillati</taxon>
        <taxon>Actinomycetota</taxon>
        <taxon>Actinomycetes</taxon>
        <taxon>Kitasatosporales</taxon>
        <taxon>Streptomycetaceae</taxon>
        <taxon>Streptomyces</taxon>
    </lineage>
</organism>